<keyword evidence="2" id="KW-1185">Reference proteome</keyword>
<dbReference type="EMBL" id="BSTI01000027">
    <property type="protein sequence ID" value="GLY70878.1"/>
    <property type="molecule type" value="Genomic_DNA"/>
</dbReference>
<evidence type="ECO:0000313" key="1">
    <source>
        <dbReference type="EMBL" id="GLY70878.1"/>
    </source>
</evidence>
<dbReference type="AlphaFoldDB" id="A0A9W6R7V0"/>
<accession>A0A9W6R7V0</accession>
<gene>
    <name evidence="1" type="ORF">Atai01_74970</name>
</gene>
<name>A0A9W6R7V0_9PSEU</name>
<organism evidence="1 2">
    <name type="scientific">Amycolatopsis taiwanensis</name>
    <dbReference type="NCBI Taxonomy" id="342230"/>
    <lineage>
        <taxon>Bacteria</taxon>
        <taxon>Bacillati</taxon>
        <taxon>Actinomycetota</taxon>
        <taxon>Actinomycetes</taxon>
        <taxon>Pseudonocardiales</taxon>
        <taxon>Pseudonocardiaceae</taxon>
        <taxon>Amycolatopsis</taxon>
    </lineage>
</organism>
<sequence length="140" mass="15814">MRCVPGLEFGQPAVGIAVLLEVPGQKRPCPGPRFGFRDDARRECQYRNVVWPPANRVVHSNLETPEVTAFRCRLEEVEGGRTPPIVQVPLFLAQIELLQIRIHEWLGPPFVKRALKAFRPAMALEPLRLGDSAREPDEID</sequence>
<protein>
    <submittedName>
        <fullName evidence="1">Uncharacterized protein</fullName>
    </submittedName>
</protein>
<comment type="caution">
    <text evidence="1">The sequence shown here is derived from an EMBL/GenBank/DDBJ whole genome shotgun (WGS) entry which is preliminary data.</text>
</comment>
<dbReference type="Proteomes" id="UP001165136">
    <property type="component" value="Unassembled WGS sequence"/>
</dbReference>
<reference evidence="1" key="1">
    <citation type="submission" date="2023-03" db="EMBL/GenBank/DDBJ databases">
        <title>Amycolatopsis taiwanensis NBRC 103393.</title>
        <authorList>
            <person name="Ichikawa N."/>
            <person name="Sato H."/>
            <person name="Tonouchi N."/>
        </authorList>
    </citation>
    <scope>NUCLEOTIDE SEQUENCE</scope>
    <source>
        <strain evidence="1">NBRC 103393</strain>
    </source>
</reference>
<proteinExistence type="predicted"/>
<evidence type="ECO:0000313" key="2">
    <source>
        <dbReference type="Proteomes" id="UP001165136"/>
    </source>
</evidence>